<proteinExistence type="predicted"/>
<evidence type="ECO:0000256" key="3">
    <source>
        <dbReference type="PROSITE-ProRule" id="PRU00320"/>
    </source>
</evidence>
<protein>
    <recommendedName>
        <fullName evidence="9">BTB domain-containing protein</fullName>
    </recommendedName>
</protein>
<dbReference type="PANTHER" id="PTHR23110">
    <property type="entry name" value="BTB DOMAIN TRANSCRIPTION FACTOR"/>
    <property type="match status" value="1"/>
</dbReference>
<reference evidence="7 8" key="1">
    <citation type="submission" date="2024-05" db="EMBL/GenBank/DDBJ databases">
        <authorList>
            <person name="Wallberg A."/>
        </authorList>
    </citation>
    <scope>NUCLEOTIDE SEQUENCE [LARGE SCALE GENOMIC DNA]</scope>
</reference>
<keyword evidence="3" id="KW-0238">DNA-binding</keyword>
<dbReference type="GO" id="GO:0006357">
    <property type="term" value="P:regulation of transcription by RNA polymerase II"/>
    <property type="evidence" value="ECO:0007669"/>
    <property type="project" value="TreeGrafter"/>
</dbReference>
<dbReference type="Gene3D" id="3.30.710.10">
    <property type="entry name" value="Potassium Channel Kv1.1, Chain A"/>
    <property type="match status" value="1"/>
</dbReference>
<dbReference type="PANTHER" id="PTHR23110:SF109">
    <property type="entry name" value="FI07618P-RELATED"/>
    <property type="match status" value="1"/>
</dbReference>
<dbReference type="Proteomes" id="UP001497623">
    <property type="component" value="Unassembled WGS sequence"/>
</dbReference>
<dbReference type="InterPro" id="IPR000210">
    <property type="entry name" value="BTB/POZ_dom"/>
</dbReference>
<evidence type="ECO:0000256" key="4">
    <source>
        <dbReference type="SAM" id="MobiDB-lite"/>
    </source>
</evidence>
<dbReference type="GO" id="GO:0005634">
    <property type="term" value="C:nucleus"/>
    <property type="evidence" value="ECO:0007669"/>
    <property type="project" value="UniProtKB-SubCell"/>
</dbReference>
<feature type="domain" description="BTB" evidence="5">
    <location>
        <begin position="27"/>
        <end position="93"/>
    </location>
</feature>
<dbReference type="PROSITE" id="PS50960">
    <property type="entry name" value="HTH_PSQ"/>
    <property type="match status" value="1"/>
</dbReference>
<keyword evidence="2 3" id="KW-0539">Nucleus</keyword>
<dbReference type="Gene3D" id="1.10.10.60">
    <property type="entry name" value="Homeodomain-like"/>
    <property type="match status" value="3"/>
</dbReference>
<dbReference type="Pfam" id="PF05225">
    <property type="entry name" value="HTH_psq"/>
    <property type="match status" value="3"/>
</dbReference>
<dbReference type="SUPFAM" id="SSF54695">
    <property type="entry name" value="POZ domain"/>
    <property type="match status" value="1"/>
</dbReference>
<evidence type="ECO:0008006" key="9">
    <source>
        <dbReference type="Google" id="ProtNLM"/>
    </source>
</evidence>
<comment type="subcellular location">
    <subcellularLocation>
        <location evidence="1 3">Nucleus</location>
    </subcellularLocation>
</comment>
<evidence type="ECO:0000259" key="6">
    <source>
        <dbReference type="PROSITE" id="PS50960"/>
    </source>
</evidence>
<dbReference type="Pfam" id="PF00651">
    <property type="entry name" value="BTB"/>
    <property type="match status" value="1"/>
</dbReference>
<evidence type="ECO:0000313" key="7">
    <source>
        <dbReference type="EMBL" id="CAL4066661.1"/>
    </source>
</evidence>
<dbReference type="InterPro" id="IPR051095">
    <property type="entry name" value="Dros_DevTransReg"/>
</dbReference>
<dbReference type="InterPro" id="IPR007889">
    <property type="entry name" value="HTH_Psq"/>
</dbReference>
<dbReference type="GO" id="GO:0003677">
    <property type="term" value="F:DNA binding"/>
    <property type="evidence" value="ECO:0007669"/>
    <property type="project" value="UniProtKB-UniRule"/>
</dbReference>
<sequence>MVVVLWQNWGEYVGRQLPHFLAGATLTDITITVGPRSVRAHRIILAFFSTFFKKMLEDVCEERPMVLVFPGINFEALEIIVTYMYRGQVNVTTELLPHVIDLAKMLKVKGLIELPAQLDSMISNSNQKFDNEDGIAAQESAEMSICEDGEGLVELEVTAGEECAVSDIPTAQDKEIQEVVHTTKEHGRNFSKKHNNDKEILNTKSITNSEVESSPSIQLSTVSELSHNQLVKLSADGNIGEVSEVLFPGHFMQSTAPEEIPEDEVPLQILQEESQPKKKRKTKSIQSKYSPDDLQRALEDLWSGLGTLREIAERWGVPHSTLSVNARLSGIPVKRQLDYDNDTLEAAKEAVKAGSSYMKVARDFNIPKSVLWRKCNREGIIREIDSLKRFYYTQQDLQHARSMLMEGRGLSCIVKDKKIPKTTLFRLKEQLIREGKLPAESISRVAQPRRPSEESLKQAIQACKDDGMSQGQASEKFQVSKTTVWRRLKRLKQMNAEEGISESCRQSEASGSQENVKIEVVNDFTDSQLNEAYETISYTDDGELSYDNEGPTLKYVSEISDAETPNTTVSSYIEHGGSYNLKNSTNDGLVTVVSSRSSDVSDTRSHRQIVVTPSQVGEESTSGTSGSRFELEMPLMNLPGGGYQVVGSEIVIGGQQMVVLETSSDNQISTHDRSGDQIDQNHHLVVTSFSQMEGLESLGKVDNSDVSMDQIPTREGDEDTHT</sequence>
<evidence type="ECO:0000256" key="2">
    <source>
        <dbReference type="ARBA" id="ARBA00023242"/>
    </source>
</evidence>
<dbReference type="PROSITE" id="PS50097">
    <property type="entry name" value="BTB"/>
    <property type="match status" value="1"/>
</dbReference>
<gene>
    <name evidence="7" type="ORF">MNOR_LOCUS5908</name>
</gene>
<feature type="region of interest" description="Disordered" evidence="4">
    <location>
        <begin position="696"/>
        <end position="722"/>
    </location>
</feature>
<feature type="domain" description="HTH psq-type" evidence="6">
    <location>
        <begin position="452"/>
        <end position="494"/>
    </location>
</feature>
<evidence type="ECO:0000259" key="5">
    <source>
        <dbReference type="PROSITE" id="PS50097"/>
    </source>
</evidence>
<feature type="DNA-binding region" description="H-T-H motif" evidence="3">
    <location>
        <begin position="470"/>
        <end position="490"/>
    </location>
</feature>
<dbReference type="SUPFAM" id="SSF46689">
    <property type="entry name" value="Homeodomain-like"/>
    <property type="match status" value="3"/>
</dbReference>
<dbReference type="SMART" id="SM00225">
    <property type="entry name" value="BTB"/>
    <property type="match status" value="1"/>
</dbReference>
<accession>A0AAV2Q1P4</accession>
<dbReference type="AlphaFoldDB" id="A0AAV2Q1P4"/>
<feature type="compositionally biased region" description="Basic and acidic residues" evidence="4">
    <location>
        <begin position="712"/>
        <end position="722"/>
    </location>
</feature>
<name>A0AAV2Q1P4_MEGNR</name>
<comment type="caution">
    <text evidence="7">The sequence shown here is derived from an EMBL/GenBank/DDBJ whole genome shotgun (WGS) entry which is preliminary data.</text>
</comment>
<dbReference type="CDD" id="cd18315">
    <property type="entry name" value="BTB_POZ_BAB-like"/>
    <property type="match status" value="1"/>
</dbReference>
<organism evidence="7 8">
    <name type="scientific">Meganyctiphanes norvegica</name>
    <name type="common">Northern krill</name>
    <name type="synonym">Thysanopoda norvegica</name>
    <dbReference type="NCBI Taxonomy" id="48144"/>
    <lineage>
        <taxon>Eukaryota</taxon>
        <taxon>Metazoa</taxon>
        <taxon>Ecdysozoa</taxon>
        <taxon>Arthropoda</taxon>
        <taxon>Crustacea</taxon>
        <taxon>Multicrustacea</taxon>
        <taxon>Malacostraca</taxon>
        <taxon>Eumalacostraca</taxon>
        <taxon>Eucarida</taxon>
        <taxon>Euphausiacea</taxon>
        <taxon>Euphausiidae</taxon>
        <taxon>Meganyctiphanes</taxon>
    </lineage>
</organism>
<dbReference type="EMBL" id="CAXKWB010002343">
    <property type="protein sequence ID" value="CAL4066661.1"/>
    <property type="molecule type" value="Genomic_DNA"/>
</dbReference>
<evidence type="ECO:0000313" key="8">
    <source>
        <dbReference type="Proteomes" id="UP001497623"/>
    </source>
</evidence>
<dbReference type="InterPro" id="IPR011333">
    <property type="entry name" value="SKP1/BTB/POZ_sf"/>
</dbReference>
<dbReference type="InterPro" id="IPR009057">
    <property type="entry name" value="Homeodomain-like_sf"/>
</dbReference>
<keyword evidence="8" id="KW-1185">Reference proteome</keyword>
<evidence type="ECO:0000256" key="1">
    <source>
        <dbReference type="ARBA" id="ARBA00004123"/>
    </source>
</evidence>